<organism evidence="7">
    <name type="scientific">Desulfobacca acetoxidans</name>
    <dbReference type="NCBI Taxonomy" id="60893"/>
    <lineage>
        <taxon>Bacteria</taxon>
        <taxon>Pseudomonadati</taxon>
        <taxon>Thermodesulfobacteriota</taxon>
        <taxon>Desulfobaccia</taxon>
        <taxon>Desulfobaccales</taxon>
        <taxon>Desulfobaccaceae</taxon>
        <taxon>Desulfobacca</taxon>
    </lineage>
</organism>
<feature type="binding site" evidence="4">
    <location>
        <position position="162"/>
    </location>
    <ligand>
        <name>S-adenosyl-L-methionine</name>
        <dbReference type="ChEBI" id="CHEBI:59789"/>
    </ligand>
</feature>
<dbReference type="InterPro" id="IPR004556">
    <property type="entry name" value="HemK-like"/>
</dbReference>
<evidence type="ECO:0000256" key="3">
    <source>
        <dbReference type="ARBA" id="ARBA00022691"/>
    </source>
</evidence>
<dbReference type="NCBIfam" id="TIGR03534">
    <property type="entry name" value="RF_mod_PrmC"/>
    <property type="match status" value="1"/>
</dbReference>
<feature type="binding site" evidence="4">
    <location>
        <position position="207"/>
    </location>
    <ligand>
        <name>S-adenosyl-L-methionine</name>
        <dbReference type="ChEBI" id="CHEBI:59789"/>
    </ligand>
</feature>
<dbReference type="GO" id="GO:0032259">
    <property type="term" value="P:methylation"/>
    <property type="evidence" value="ECO:0007669"/>
    <property type="project" value="UniProtKB-KW"/>
</dbReference>
<dbReference type="EC" id="2.1.1.297" evidence="4"/>
<keyword evidence="2 4" id="KW-0808">Transferase</keyword>
<dbReference type="PANTHER" id="PTHR18895:SF74">
    <property type="entry name" value="MTRF1L RELEASE FACTOR GLUTAMINE METHYLTRANSFERASE"/>
    <property type="match status" value="1"/>
</dbReference>
<dbReference type="InterPro" id="IPR040758">
    <property type="entry name" value="PrmC_N"/>
</dbReference>
<dbReference type="Gene3D" id="3.40.50.150">
    <property type="entry name" value="Vaccinia Virus protein VP39"/>
    <property type="match status" value="1"/>
</dbReference>
<accession>A0A7C5EQV6</accession>
<proteinExistence type="inferred from homology"/>
<sequence length="307" mass="34034">MSVPSTPFWTILRVLRWTTKYFQEKAVSEPRASAEILLAHVLGLSRLDLYLRHDQPLTPDELAHYKELIRRRRRGEPVAYITGHKEFWSLDFLVTPATLIPRPETEVLVEAVLEVFRERDLKPPIPPYASPPSLALDLGAGSGAVVVALAKELPELTWVAVDLSEAALQIARLNARRHLVAERVHFFRGDLLTGLKAAPRFALIVANLPYVSQREWEALPPDIRDYEPPEALLGGPDGLALLRPAASQAHHYLCPGGWLALEVGAGQAGEVSAFLKDTGAYDSLHTLPDYQGIPRVVRARRRASPPG</sequence>
<dbReference type="PANTHER" id="PTHR18895">
    <property type="entry name" value="HEMK METHYLTRANSFERASE"/>
    <property type="match status" value="1"/>
</dbReference>
<comment type="similarity">
    <text evidence="4">Belongs to the protein N5-glutamine methyltransferase family. PrmC subfamily.</text>
</comment>
<feature type="binding site" evidence="4">
    <location>
        <begin position="139"/>
        <end position="143"/>
    </location>
    <ligand>
        <name>S-adenosyl-L-methionine</name>
        <dbReference type="ChEBI" id="CHEBI:59789"/>
    </ligand>
</feature>
<comment type="caution">
    <text evidence="4">Lacks conserved residue(s) required for the propagation of feature annotation.</text>
</comment>
<dbReference type="Gene3D" id="1.10.8.10">
    <property type="entry name" value="DNA helicase RuvA subunit, C-terminal domain"/>
    <property type="match status" value="1"/>
</dbReference>
<keyword evidence="3 4" id="KW-0949">S-adenosyl-L-methionine</keyword>
<dbReference type="GO" id="GO:0102559">
    <property type="term" value="F:peptide chain release factor N(5)-glutamine methyltransferase activity"/>
    <property type="evidence" value="ECO:0007669"/>
    <property type="project" value="UniProtKB-EC"/>
</dbReference>
<dbReference type="InterPro" id="IPR041698">
    <property type="entry name" value="Methyltransf_25"/>
</dbReference>
<dbReference type="HAMAP" id="MF_02126">
    <property type="entry name" value="RF_methyltr_PrmC"/>
    <property type="match status" value="1"/>
</dbReference>
<dbReference type="AlphaFoldDB" id="A0A7C5EQV6"/>
<protein>
    <recommendedName>
        <fullName evidence="4">Release factor glutamine methyltransferase</fullName>
        <shortName evidence="4">RF MTase</shortName>
        <ecNumber evidence="4">2.1.1.297</ecNumber>
    </recommendedName>
    <alternativeName>
        <fullName evidence="4">N5-glutamine methyltransferase PrmC</fullName>
    </alternativeName>
    <alternativeName>
        <fullName evidence="4">Protein-(glutamine-N5) MTase PrmC</fullName>
    </alternativeName>
    <alternativeName>
        <fullName evidence="4">Protein-glutamine N-methyltransferase PrmC</fullName>
    </alternativeName>
</protein>
<name>A0A7C5EQV6_9BACT</name>
<keyword evidence="1 4" id="KW-0489">Methyltransferase</keyword>
<dbReference type="EMBL" id="DTKJ01000074">
    <property type="protein sequence ID" value="HGZ12701.1"/>
    <property type="molecule type" value="Genomic_DNA"/>
</dbReference>
<evidence type="ECO:0000259" key="5">
    <source>
        <dbReference type="Pfam" id="PF13649"/>
    </source>
</evidence>
<evidence type="ECO:0000256" key="1">
    <source>
        <dbReference type="ARBA" id="ARBA00022603"/>
    </source>
</evidence>
<gene>
    <name evidence="4 7" type="primary">prmC</name>
    <name evidence="7" type="ORF">ENW48_10890</name>
</gene>
<comment type="function">
    <text evidence="4">Methylates the class 1 translation termination release factors RF1/PrfA and RF2/PrfB on the glutamine residue of the universally conserved GGQ motif.</text>
</comment>
<dbReference type="Pfam" id="PF13649">
    <property type="entry name" value="Methyltransf_25"/>
    <property type="match status" value="1"/>
</dbReference>
<feature type="domain" description="Release factor glutamine methyltransferase N-terminal" evidence="6">
    <location>
        <begin position="14"/>
        <end position="83"/>
    </location>
</feature>
<dbReference type="Pfam" id="PF17827">
    <property type="entry name" value="PrmC_N"/>
    <property type="match status" value="1"/>
</dbReference>
<evidence type="ECO:0000256" key="2">
    <source>
        <dbReference type="ARBA" id="ARBA00022679"/>
    </source>
</evidence>
<evidence type="ECO:0000313" key="7">
    <source>
        <dbReference type="EMBL" id="HGZ12701.1"/>
    </source>
</evidence>
<comment type="catalytic activity">
    <reaction evidence="4">
        <text>L-glutaminyl-[peptide chain release factor] + S-adenosyl-L-methionine = N(5)-methyl-L-glutaminyl-[peptide chain release factor] + S-adenosyl-L-homocysteine + H(+)</text>
        <dbReference type="Rhea" id="RHEA:42896"/>
        <dbReference type="Rhea" id="RHEA-COMP:10271"/>
        <dbReference type="Rhea" id="RHEA-COMP:10272"/>
        <dbReference type="ChEBI" id="CHEBI:15378"/>
        <dbReference type="ChEBI" id="CHEBI:30011"/>
        <dbReference type="ChEBI" id="CHEBI:57856"/>
        <dbReference type="ChEBI" id="CHEBI:59789"/>
        <dbReference type="ChEBI" id="CHEBI:61891"/>
        <dbReference type="EC" id="2.1.1.297"/>
    </reaction>
</comment>
<comment type="caution">
    <text evidence="7">The sequence shown here is derived from an EMBL/GenBank/DDBJ whole genome shotgun (WGS) entry which is preliminary data.</text>
</comment>
<evidence type="ECO:0000256" key="4">
    <source>
        <dbReference type="HAMAP-Rule" id="MF_02126"/>
    </source>
</evidence>
<evidence type="ECO:0000259" key="6">
    <source>
        <dbReference type="Pfam" id="PF17827"/>
    </source>
</evidence>
<dbReference type="CDD" id="cd02440">
    <property type="entry name" value="AdoMet_MTases"/>
    <property type="match status" value="1"/>
</dbReference>
<dbReference type="SUPFAM" id="SSF53335">
    <property type="entry name" value="S-adenosyl-L-methionine-dependent methyltransferases"/>
    <property type="match status" value="1"/>
</dbReference>
<dbReference type="InterPro" id="IPR019874">
    <property type="entry name" value="RF_methyltr_PrmC"/>
</dbReference>
<dbReference type="NCBIfam" id="TIGR00536">
    <property type="entry name" value="hemK_fam"/>
    <property type="match status" value="1"/>
</dbReference>
<dbReference type="InterPro" id="IPR050320">
    <property type="entry name" value="N5-glutamine_MTase"/>
</dbReference>
<reference evidence="7" key="1">
    <citation type="journal article" date="2020" name="mSystems">
        <title>Genome- and Community-Level Interaction Insights into Carbon Utilization and Element Cycling Functions of Hydrothermarchaeota in Hydrothermal Sediment.</title>
        <authorList>
            <person name="Zhou Z."/>
            <person name="Liu Y."/>
            <person name="Xu W."/>
            <person name="Pan J."/>
            <person name="Luo Z.H."/>
            <person name="Li M."/>
        </authorList>
    </citation>
    <scope>NUCLEOTIDE SEQUENCE [LARGE SCALE GENOMIC DNA]</scope>
    <source>
        <strain evidence="7">SpSt-853</strain>
    </source>
</reference>
<dbReference type="InterPro" id="IPR029063">
    <property type="entry name" value="SAM-dependent_MTases_sf"/>
</dbReference>
<feature type="domain" description="Methyltransferase" evidence="5">
    <location>
        <begin position="136"/>
        <end position="219"/>
    </location>
</feature>